<evidence type="ECO:0000313" key="2">
    <source>
        <dbReference type="Proteomes" id="UP000679848"/>
    </source>
</evidence>
<name>A0A810Q6T7_9FIRM</name>
<reference evidence="1" key="1">
    <citation type="submission" date="2020-09" db="EMBL/GenBank/DDBJ databases">
        <title>New species isolated from human feces.</title>
        <authorList>
            <person name="Kitahara M."/>
            <person name="Shigeno Y."/>
            <person name="Shime M."/>
            <person name="Matsumoto Y."/>
            <person name="Nakamura S."/>
            <person name="Motooka D."/>
            <person name="Fukuoka S."/>
            <person name="Nishikawa H."/>
            <person name="Benno Y."/>
        </authorList>
    </citation>
    <scope>NUCLEOTIDE SEQUENCE</scope>
    <source>
        <strain evidence="1">MM59</strain>
    </source>
</reference>
<dbReference type="AlphaFoldDB" id="A0A810Q6T7"/>
<dbReference type="Proteomes" id="UP000679848">
    <property type="component" value="Chromosome"/>
</dbReference>
<proteinExistence type="predicted"/>
<gene>
    <name evidence="1" type="ORF">MM59RIKEN_11490</name>
</gene>
<dbReference type="EMBL" id="AP023420">
    <property type="protein sequence ID" value="BCK83830.1"/>
    <property type="molecule type" value="Genomic_DNA"/>
</dbReference>
<keyword evidence="2" id="KW-1185">Reference proteome</keyword>
<sequence length="117" mass="12257">MEERILGLAAEITGEEPTELLKTLCLSAEAAWRSRLRPEAVEWEDALCCAAAFTAAADYRLSRRGDGIDAFTAGAVSIKAGAVADSAALSTALRLAAERIMAPYGESGEVCLRGIPG</sequence>
<dbReference type="KEGG" id="pfaa:MM59RIKEN_11490"/>
<dbReference type="RefSeq" id="WP_187027988.1">
    <property type="nucleotide sequence ID" value="NZ_AP023420.1"/>
</dbReference>
<evidence type="ECO:0000313" key="1">
    <source>
        <dbReference type="EMBL" id="BCK83830.1"/>
    </source>
</evidence>
<protein>
    <submittedName>
        <fullName evidence="1">Uncharacterized protein</fullName>
    </submittedName>
</protein>
<accession>A0A810Q6T7</accession>
<organism evidence="1 2">
    <name type="scientific">Pusillibacter faecalis</name>
    <dbReference type="NCBI Taxonomy" id="2714358"/>
    <lineage>
        <taxon>Bacteria</taxon>
        <taxon>Bacillati</taxon>
        <taxon>Bacillota</taxon>
        <taxon>Clostridia</taxon>
        <taxon>Eubacteriales</taxon>
        <taxon>Oscillospiraceae</taxon>
        <taxon>Pusillibacter</taxon>
    </lineage>
</organism>